<name>A0ABZ1ZFA1_STRAQ</name>
<gene>
    <name evidence="2" type="ORF">OG367_05905</name>
</gene>
<evidence type="ECO:0000313" key="3">
    <source>
        <dbReference type="Proteomes" id="UP001431926"/>
    </source>
</evidence>
<organism evidence="2 3">
    <name type="scientific">Streptomyces anulatus</name>
    <name type="common">Streptomyces chrysomallus</name>
    <dbReference type="NCBI Taxonomy" id="1892"/>
    <lineage>
        <taxon>Bacteria</taxon>
        <taxon>Bacillati</taxon>
        <taxon>Actinomycetota</taxon>
        <taxon>Actinomycetes</taxon>
        <taxon>Kitasatosporales</taxon>
        <taxon>Streptomycetaceae</taxon>
        <taxon>Streptomyces</taxon>
    </lineage>
</organism>
<dbReference type="InterPro" id="IPR045794">
    <property type="entry name" value="Trypco1"/>
</dbReference>
<dbReference type="EMBL" id="CP109491">
    <property type="protein sequence ID" value="WUX35791.1"/>
    <property type="molecule type" value="Genomic_DNA"/>
</dbReference>
<reference evidence="2" key="1">
    <citation type="submission" date="2022-10" db="EMBL/GenBank/DDBJ databases">
        <title>The complete genomes of actinobacterial strains from the NBC collection.</title>
        <authorList>
            <person name="Joergensen T.S."/>
            <person name="Alvarez Arevalo M."/>
            <person name="Sterndorff E.B."/>
            <person name="Faurdal D."/>
            <person name="Vuksanovic O."/>
            <person name="Mourched A.-S."/>
            <person name="Charusanti P."/>
            <person name="Shaw S."/>
            <person name="Blin K."/>
            <person name="Weber T."/>
        </authorList>
    </citation>
    <scope>NUCLEOTIDE SEQUENCE</scope>
    <source>
        <strain evidence="2">NBC_01436</strain>
    </source>
</reference>
<dbReference type="Proteomes" id="UP001431926">
    <property type="component" value="Chromosome"/>
</dbReference>
<keyword evidence="3" id="KW-1185">Reference proteome</keyword>
<evidence type="ECO:0000259" key="1">
    <source>
        <dbReference type="Pfam" id="PF19493"/>
    </source>
</evidence>
<proteinExistence type="predicted"/>
<dbReference type="NCBIfam" id="NF041216">
    <property type="entry name" value="CU044_2847_fam"/>
    <property type="match status" value="1"/>
</dbReference>
<feature type="domain" description="Trypsin-co-occurring" evidence="1">
    <location>
        <begin position="8"/>
        <end position="117"/>
    </location>
</feature>
<protein>
    <recommendedName>
        <fullName evidence="1">Trypsin-co-occurring domain-containing protein</fullName>
    </recommendedName>
</protein>
<accession>A0ABZ1ZFA1</accession>
<evidence type="ECO:0000313" key="2">
    <source>
        <dbReference type="EMBL" id="WUX35791.1"/>
    </source>
</evidence>
<dbReference type="Pfam" id="PF19493">
    <property type="entry name" value="Trypco1"/>
    <property type="match status" value="1"/>
</dbReference>
<dbReference type="RefSeq" id="WP_329355018.1">
    <property type="nucleotide sequence ID" value="NZ_CP109490.1"/>
</dbReference>
<sequence length="129" mass="13682">MQELVRMPLEGGGAILFEAAPNLDGLAFERPDLGRPALDGPVKAGRVADAMRELPQTLQDVLVPVRETARAVLEQLREAGPDEAEVEFGVDLSSQAGAVIIKSDAAVHLKVRLLWKKDESTEATGGVGA</sequence>